<keyword evidence="4" id="KW-1185">Reference proteome</keyword>
<dbReference type="GO" id="GO:0006897">
    <property type="term" value="P:endocytosis"/>
    <property type="evidence" value="ECO:0007669"/>
    <property type="project" value="InterPro"/>
</dbReference>
<dbReference type="Proteomes" id="UP000012960">
    <property type="component" value="Unplaced"/>
</dbReference>
<dbReference type="Pfam" id="PF07933">
    <property type="entry name" value="DUF1681"/>
    <property type="match status" value="1"/>
</dbReference>
<proteinExistence type="predicted"/>
<evidence type="ECO:0000259" key="2">
    <source>
        <dbReference type="Pfam" id="PF07933"/>
    </source>
</evidence>
<feature type="compositionally biased region" description="Basic and acidic residues" evidence="1">
    <location>
        <begin position="251"/>
        <end position="266"/>
    </location>
</feature>
<dbReference type="InterPro" id="IPR012466">
    <property type="entry name" value="NECAP_PHear"/>
</dbReference>
<dbReference type="CDD" id="cd13228">
    <property type="entry name" value="PHear_NECAP"/>
    <property type="match status" value="1"/>
</dbReference>
<dbReference type="GO" id="GO:0016020">
    <property type="term" value="C:membrane"/>
    <property type="evidence" value="ECO:0007669"/>
    <property type="project" value="InterPro"/>
</dbReference>
<dbReference type="InterPro" id="IPR011993">
    <property type="entry name" value="PH-like_dom_sf"/>
</dbReference>
<dbReference type="PANTHER" id="PTHR12847:SF9">
    <property type="entry name" value="NECAP-LIKE PROTEIN CG9132"/>
    <property type="match status" value="1"/>
</dbReference>
<dbReference type="Gene3D" id="2.30.29.30">
    <property type="entry name" value="Pleckstrin-homology domain (PH domain)/Phosphotyrosine-binding domain (PTB)"/>
    <property type="match status" value="1"/>
</dbReference>
<evidence type="ECO:0000313" key="3">
    <source>
        <dbReference type="EnsemblPlants" id="Ma06_p24900.2"/>
    </source>
</evidence>
<dbReference type="FunFam" id="2.30.29.30:FF:000150">
    <property type="entry name" value="Adaptin ear-binding coat-associated protein"/>
    <property type="match status" value="1"/>
</dbReference>
<protein>
    <recommendedName>
        <fullName evidence="2">NECAP PHear domain-containing protein</fullName>
    </recommendedName>
</protein>
<reference evidence="3" key="1">
    <citation type="submission" date="2021-05" db="UniProtKB">
        <authorList>
            <consortium name="EnsemblPlants"/>
        </authorList>
    </citation>
    <scope>IDENTIFICATION</scope>
    <source>
        <strain evidence="3">subsp. malaccensis</strain>
    </source>
</reference>
<feature type="domain" description="NECAP PHear" evidence="2">
    <location>
        <begin position="62"/>
        <end position="221"/>
    </location>
</feature>
<accession>A0A804JK34</accession>
<feature type="region of interest" description="Disordered" evidence="1">
    <location>
        <begin position="1"/>
        <end position="57"/>
    </location>
</feature>
<evidence type="ECO:0000313" key="4">
    <source>
        <dbReference type="Proteomes" id="UP000012960"/>
    </source>
</evidence>
<dbReference type="EnsemblPlants" id="Ma06_t24900.2">
    <property type="protein sequence ID" value="Ma06_p24900.2"/>
    <property type="gene ID" value="Ma06_g24900"/>
</dbReference>
<evidence type="ECO:0000256" key="1">
    <source>
        <dbReference type="SAM" id="MobiDB-lite"/>
    </source>
</evidence>
<name>A0A804JK34_MUSAM</name>
<sequence length="287" mass="32183">MSVRKSCRESGEEEELNKSTHSPSKDGKINASRTLTMDRPTHPNLPGSEQGGGGGDDEEAVELVLFHANECYVYLIPPRKSAASYRADEWNVNKWAWEGVLKVVSKGKECIIRLEDKTSGELYARAFLREGEPHPVEPVIDSSRYFVLRVEENIGGRKRHAFIGIGFRERTEAYDFQAALHDHMKYLDKKKVAEEMEQHYQTTSTVDYSLKEGETLVLQLKNKGGQKVKSACLEQSLNNLSLDEPSTTEDTELHSKVELSPKETSKNIESSAQNAIDDDFGDFQAAG</sequence>
<dbReference type="PANTHER" id="PTHR12847">
    <property type="entry name" value="ATP-BINDING CASSETTE ABC TRANSPORTER-RELATED"/>
    <property type="match status" value="1"/>
</dbReference>
<organism evidence="3 4">
    <name type="scientific">Musa acuminata subsp. malaccensis</name>
    <name type="common">Wild banana</name>
    <name type="synonym">Musa malaccensis</name>
    <dbReference type="NCBI Taxonomy" id="214687"/>
    <lineage>
        <taxon>Eukaryota</taxon>
        <taxon>Viridiplantae</taxon>
        <taxon>Streptophyta</taxon>
        <taxon>Embryophyta</taxon>
        <taxon>Tracheophyta</taxon>
        <taxon>Spermatophyta</taxon>
        <taxon>Magnoliopsida</taxon>
        <taxon>Liliopsida</taxon>
        <taxon>Zingiberales</taxon>
        <taxon>Musaceae</taxon>
        <taxon>Musa</taxon>
    </lineage>
</organism>
<dbReference type="AlphaFoldDB" id="A0A804JK34"/>
<feature type="region of interest" description="Disordered" evidence="1">
    <location>
        <begin position="242"/>
        <end position="287"/>
    </location>
</feature>
<feature type="compositionally biased region" description="Basic and acidic residues" evidence="1">
    <location>
        <begin position="1"/>
        <end position="10"/>
    </location>
</feature>
<dbReference type="SUPFAM" id="SSF50729">
    <property type="entry name" value="PH domain-like"/>
    <property type="match status" value="1"/>
</dbReference>
<dbReference type="Gramene" id="Ma06_t24900.2">
    <property type="protein sequence ID" value="Ma06_p24900.2"/>
    <property type="gene ID" value="Ma06_g24900"/>
</dbReference>